<dbReference type="OrthoDB" id="1355444at2"/>
<dbReference type="EMBL" id="QJHL01000007">
    <property type="protein sequence ID" value="PXY43310.1"/>
    <property type="molecule type" value="Genomic_DNA"/>
</dbReference>
<dbReference type="RefSeq" id="WP_110348731.1">
    <property type="nucleotide sequence ID" value="NZ_QJHL01000007.1"/>
</dbReference>
<evidence type="ECO:0000313" key="3">
    <source>
        <dbReference type="Proteomes" id="UP000247681"/>
    </source>
</evidence>
<proteinExistence type="predicted"/>
<name>A0A2V4C070_9FLAO</name>
<evidence type="ECO:0000313" key="2">
    <source>
        <dbReference type="EMBL" id="PXY43310.1"/>
    </source>
</evidence>
<keyword evidence="3" id="KW-1185">Reference proteome</keyword>
<organism evidence="2 3">
    <name type="scientific">Flavobacterium hydrophilum</name>
    <dbReference type="NCBI Taxonomy" id="2211445"/>
    <lineage>
        <taxon>Bacteria</taxon>
        <taxon>Pseudomonadati</taxon>
        <taxon>Bacteroidota</taxon>
        <taxon>Flavobacteriia</taxon>
        <taxon>Flavobacteriales</taxon>
        <taxon>Flavobacteriaceae</taxon>
        <taxon>Flavobacterium</taxon>
    </lineage>
</organism>
<protein>
    <recommendedName>
        <fullName evidence="4">Lipoprotein</fullName>
    </recommendedName>
</protein>
<feature type="transmembrane region" description="Helical" evidence="1">
    <location>
        <begin position="12"/>
        <end position="32"/>
    </location>
</feature>
<accession>A0A2V4C070</accession>
<sequence length="153" mass="17554">MKNGTGHFKLKLGIQLLLINRYVFIILLVLLYSCADKVYTKEDYTFYNKAFKEDASSSLRTDGVYILKSIWTNENGGQLKQPKDHRFYKFYATGQCNLTLDPSLKIKTEKEYIQVINNDFITQKKTLFSGLLQTLSKQNNNSKQGSAAPPVRI</sequence>
<comment type="caution">
    <text evidence="2">The sequence shown here is derived from an EMBL/GenBank/DDBJ whole genome shotgun (WGS) entry which is preliminary data.</text>
</comment>
<dbReference type="Proteomes" id="UP000247681">
    <property type="component" value="Unassembled WGS sequence"/>
</dbReference>
<gene>
    <name evidence="2" type="ORF">DMB68_21785</name>
</gene>
<dbReference type="AlphaFoldDB" id="A0A2V4C070"/>
<evidence type="ECO:0000256" key="1">
    <source>
        <dbReference type="SAM" id="Phobius"/>
    </source>
</evidence>
<evidence type="ECO:0008006" key="4">
    <source>
        <dbReference type="Google" id="ProtNLM"/>
    </source>
</evidence>
<reference evidence="2 3" key="1">
    <citation type="submission" date="2018-05" db="EMBL/GenBank/DDBJ databases">
        <title>Flavobacterium sp. strain IMCC34758, incomplete genome.</title>
        <authorList>
            <person name="Joung Y."/>
        </authorList>
    </citation>
    <scope>NUCLEOTIDE SEQUENCE [LARGE SCALE GENOMIC DNA]</scope>
    <source>
        <strain evidence="2 3">IMCC34758</strain>
    </source>
</reference>
<keyword evidence="1" id="KW-0812">Transmembrane</keyword>
<keyword evidence="1" id="KW-0472">Membrane</keyword>
<dbReference type="PROSITE" id="PS51257">
    <property type="entry name" value="PROKAR_LIPOPROTEIN"/>
    <property type="match status" value="1"/>
</dbReference>
<keyword evidence="1" id="KW-1133">Transmembrane helix</keyword>